<dbReference type="PROSITE" id="PS51123">
    <property type="entry name" value="OMPA_2"/>
    <property type="match status" value="1"/>
</dbReference>
<keyword evidence="3" id="KW-1134">Transmembrane beta strand</keyword>
<evidence type="ECO:0000313" key="13">
    <source>
        <dbReference type="Proteomes" id="UP001182991"/>
    </source>
</evidence>
<dbReference type="Pfam" id="PF00691">
    <property type="entry name" value="OmpA"/>
    <property type="match status" value="1"/>
</dbReference>
<evidence type="ECO:0000256" key="6">
    <source>
        <dbReference type="ARBA" id="ARBA00023114"/>
    </source>
</evidence>
<comment type="subcellular location">
    <subcellularLocation>
        <location evidence="1">Cell outer membrane</location>
        <topology evidence="1">Multi-pass membrane protein</topology>
    </subcellularLocation>
</comment>
<dbReference type="SUPFAM" id="SSF56925">
    <property type="entry name" value="OMPA-like"/>
    <property type="match status" value="1"/>
</dbReference>
<keyword evidence="4" id="KW-0812">Transmembrane</keyword>
<keyword evidence="7 9" id="KW-0472">Membrane</keyword>
<dbReference type="RefSeq" id="WP_311400983.1">
    <property type="nucleotide sequence ID" value="NZ_JAVRBG010000004.1"/>
</dbReference>
<evidence type="ECO:0000256" key="8">
    <source>
        <dbReference type="ARBA" id="ARBA00023237"/>
    </source>
</evidence>
<dbReference type="InterPro" id="IPR011250">
    <property type="entry name" value="OMP/PagP_B-barrel"/>
</dbReference>
<evidence type="ECO:0000256" key="3">
    <source>
        <dbReference type="ARBA" id="ARBA00022452"/>
    </source>
</evidence>
<feature type="domain" description="OmpA-like" evidence="11">
    <location>
        <begin position="307"/>
        <end position="420"/>
    </location>
</feature>
<feature type="signal peptide" evidence="10">
    <location>
        <begin position="1"/>
        <end position="19"/>
    </location>
</feature>
<evidence type="ECO:0000256" key="7">
    <source>
        <dbReference type="ARBA" id="ARBA00023136"/>
    </source>
</evidence>
<protein>
    <submittedName>
        <fullName evidence="12">OmpA family protein</fullName>
    </submittedName>
</protein>
<feature type="chain" id="PRO_5045056443" evidence="10">
    <location>
        <begin position="20"/>
        <end position="420"/>
    </location>
</feature>
<evidence type="ECO:0000313" key="12">
    <source>
        <dbReference type="EMBL" id="MDT0294028.1"/>
    </source>
</evidence>
<evidence type="ECO:0000256" key="10">
    <source>
        <dbReference type="SAM" id="SignalP"/>
    </source>
</evidence>
<dbReference type="InterPro" id="IPR006665">
    <property type="entry name" value="OmpA-like"/>
</dbReference>
<evidence type="ECO:0000256" key="1">
    <source>
        <dbReference type="ARBA" id="ARBA00004571"/>
    </source>
</evidence>
<evidence type="ECO:0000256" key="5">
    <source>
        <dbReference type="ARBA" id="ARBA00023065"/>
    </source>
</evidence>
<evidence type="ECO:0000259" key="11">
    <source>
        <dbReference type="PROSITE" id="PS51123"/>
    </source>
</evidence>
<dbReference type="Gene3D" id="3.30.1330.60">
    <property type="entry name" value="OmpA-like domain"/>
    <property type="match status" value="1"/>
</dbReference>
<dbReference type="PRINTS" id="PR01021">
    <property type="entry name" value="OMPADOMAIN"/>
</dbReference>
<dbReference type="InterPro" id="IPR036737">
    <property type="entry name" value="OmpA-like_sf"/>
</dbReference>
<keyword evidence="13" id="KW-1185">Reference proteome</keyword>
<keyword evidence="8" id="KW-0998">Cell outer membrane</keyword>
<comment type="caution">
    <text evidence="12">The sequence shown here is derived from an EMBL/GenBank/DDBJ whole genome shotgun (WGS) entry which is preliminary data.</text>
</comment>
<dbReference type="Proteomes" id="UP001182991">
    <property type="component" value="Unassembled WGS sequence"/>
</dbReference>
<evidence type="ECO:0000256" key="4">
    <source>
        <dbReference type="ARBA" id="ARBA00022692"/>
    </source>
</evidence>
<keyword evidence="10" id="KW-0732">Signal</keyword>
<dbReference type="PANTHER" id="PTHR30329">
    <property type="entry name" value="STATOR ELEMENT OF FLAGELLAR MOTOR COMPLEX"/>
    <property type="match status" value="1"/>
</dbReference>
<accession>A0ABU2KH38</accession>
<organism evidence="12 13">
    <name type="scientific">Mesonia ostreae</name>
    <dbReference type="NCBI Taxonomy" id="861110"/>
    <lineage>
        <taxon>Bacteria</taxon>
        <taxon>Pseudomonadati</taxon>
        <taxon>Bacteroidota</taxon>
        <taxon>Flavobacteriia</taxon>
        <taxon>Flavobacteriales</taxon>
        <taxon>Flavobacteriaceae</taxon>
        <taxon>Mesonia</taxon>
    </lineage>
</organism>
<proteinExistence type="predicted"/>
<evidence type="ECO:0000256" key="9">
    <source>
        <dbReference type="PROSITE-ProRule" id="PRU00473"/>
    </source>
</evidence>
<reference evidence="13" key="1">
    <citation type="submission" date="2023-07" db="EMBL/GenBank/DDBJ databases">
        <title>Isolating and identifying novel microbial strains from the Mariana Trench.</title>
        <authorList>
            <person name="Fu H."/>
        </authorList>
    </citation>
    <scope>NUCLEOTIDE SEQUENCE [LARGE SCALE GENOMIC DNA]</scope>
    <source>
        <strain evidence="13">T-y2</strain>
    </source>
</reference>
<sequence>MKKLTLLLSCFLATVVTNAQEKDYNHWSIEAGGNMSKPTDAYVSTDYNSSFTNSFGGELGVRYMINEKFGFKLGGIYNKITEKDNSLPFEATYSRATIEGVVNLGNILGFRDWTQRINLIGHAGGGVAMISLGDNSIYEDRDYTAAYILGITPQLRLSDHIALYADVSFTGHTHQDFTWDGTTDRNKDRNFDGGIATISAGLQIYLGKNEKHADWIDMTSGEDFNKLDSIQKRVAKIEDDMLDSDMDGVPNYLDREPNTMNGVTVDSKGVAVDKNNNGIPDEIEGSLDERYVMASSDDANSAGGGMIKDLINKGYVNVYFEFNSAKPETYSLQSINYLVKYMNSNSSANAELVGYADEIGNADYNMQLSEKRAKKVYDILIASGVSENRLEYRGEGSDDSVDKSSKEARQLVRRVTFKLK</sequence>
<dbReference type="SUPFAM" id="SSF103088">
    <property type="entry name" value="OmpA-like"/>
    <property type="match status" value="1"/>
</dbReference>
<dbReference type="InterPro" id="IPR006664">
    <property type="entry name" value="OMP_bac"/>
</dbReference>
<dbReference type="PROSITE" id="PS01068">
    <property type="entry name" value="OMPA_1"/>
    <property type="match status" value="1"/>
</dbReference>
<dbReference type="EMBL" id="JAVRBG010000004">
    <property type="protein sequence ID" value="MDT0294028.1"/>
    <property type="molecule type" value="Genomic_DNA"/>
</dbReference>
<name>A0ABU2KH38_9FLAO</name>
<dbReference type="InterPro" id="IPR006690">
    <property type="entry name" value="OMPA-like_CS"/>
</dbReference>
<keyword evidence="2" id="KW-0813">Transport</keyword>
<dbReference type="PANTHER" id="PTHR30329:SF21">
    <property type="entry name" value="LIPOPROTEIN YIAD-RELATED"/>
    <property type="match status" value="1"/>
</dbReference>
<gene>
    <name evidence="12" type="ORF">RLT85_05225</name>
</gene>
<keyword evidence="6" id="KW-0626">Porin</keyword>
<dbReference type="CDD" id="cd07185">
    <property type="entry name" value="OmpA_C-like"/>
    <property type="match status" value="1"/>
</dbReference>
<evidence type="ECO:0000256" key="2">
    <source>
        <dbReference type="ARBA" id="ARBA00022448"/>
    </source>
</evidence>
<dbReference type="InterPro" id="IPR050330">
    <property type="entry name" value="Bact_OuterMem_StrucFunc"/>
</dbReference>
<dbReference type="InterPro" id="IPR028974">
    <property type="entry name" value="TSP_type-3_rpt"/>
</dbReference>
<dbReference type="SUPFAM" id="SSF103647">
    <property type="entry name" value="TSP type-3 repeat"/>
    <property type="match status" value="1"/>
</dbReference>
<keyword evidence="5" id="KW-0406">Ion transport</keyword>